<proteinExistence type="predicted"/>
<comment type="caution">
    <text evidence="1">The sequence shown here is derived from an EMBL/GenBank/DDBJ whole genome shotgun (WGS) entry which is preliminary data.</text>
</comment>
<reference evidence="1 2" key="1">
    <citation type="journal article" date="2018" name="BMC Genomics">
        <title>Genomic evidence for intraspecific hybridization in a clonal and extremely halotolerant yeast.</title>
        <authorList>
            <person name="Gostincar C."/>
            <person name="Stajich J.E."/>
            <person name="Zupancic J."/>
            <person name="Zalar P."/>
            <person name="Gunde-Cimerman N."/>
        </authorList>
    </citation>
    <scope>NUCLEOTIDE SEQUENCE [LARGE SCALE GENOMIC DNA]</scope>
    <source>
        <strain evidence="1 2">EXF-151</strain>
    </source>
</reference>
<accession>A0A3M7BGH4</accession>
<evidence type="ECO:0000313" key="2">
    <source>
        <dbReference type="Proteomes" id="UP000270230"/>
    </source>
</evidence>
<protein>
    <submittedName>
        <fullName evidence="1">Uncharacterized protein</fullName>
    </submittedName>
</protein>
<dbReference type="Proteomes" id="UP000270230">
    <property type="component" value="Unassembled WGS sequence"/>
</dbReference>
<evidence type="ECO:0000313" key="1">
    <source>
        <dbReference type="EMBL" id="RMY38895.1"/>
    </source>
</evidence>
<sequence>MPPPVFCILARCCITHAVTPRLASNSNNIKDTSDIPSRGCCPIKTLPLVVCERQCWPSVVSRRACRLPGPYLVW</sequence>
<dbReference type="AlphaFoldDB" id="A0A3M7BGH4"/>
<organism evidence="1 2">
    <name type="scientific">Hortaea werneckii</name>
    <name type="common">Black yeast</name>
    <name type="synonym">Cladosporium werneckii</name>
    <dbReference type="NCBI Taxonomy" id="91943"/>
    <lineage>
        <taxon>Eukaryota</taxon>
        <taxon>Fungi</taxon>
        <taxon>Dikarya</taxon>
        <taxon>Ascomycota</taxon>
        <taxon>Pezizomycotina</taxon>
        <taxon>Dothideomycetes</taxon>
        <taxon>Dothideomycetidae</taxon>
        <taxon>Mycosphaerellales</taxon>
        <taxon>Teratosphaeriaceae</taxon>
        <taxon>Hortaea</taxon>
    </lineage>
</organism>
<name>A0A3M7BGH4_HORWE</name>
<gene>
    <name evidence="1" type="ORF">D0865_12975</name>
</gene>
<dbReference type="EMBL" id="QWIN01001595">
    <property type="protein sequence ID" value="RMY38895.1"/>
    <property type="molecule type" value="Genomic_DNA"/>
</dbReference>